<dbReference type="GO" id="GO:0031261">
    <property type="term" value="C:DNA replication preinitiation complex"/>
    <property type="evidence" value="ECO:0007669"/>
    <property type="project" value="TreeGrafter"/>
</dbReference>
<dbReference type="EMBL" id="CAJVPK010001053">
    <property type="protein sequence ID" value="CAG8567994.1"/>
    <property type="molecule type" value="Genomic_DNA"/>
</dbReference>
<dbReference type="InterPro" id="IPR045667">
    <property type="entry name" value="ORC3_N"/>
</dbReference>
<dbReference type="GO" id="GO:0003688">
    <property type="term" value="F:DNA replication origin binding"/>
    <property type="evidence" value="ECO:0007669"/>
    <property type="project" value="TreeGrafter"/>
</dbReference>
<dbReference type="Pfam" id="PF18137">
    <property type="entry name" value="WHD_ORC"/>
    <property type="match status" value="1"/>
</dbReference>
<feature type="non-terminal residue" evidence="14">
    <location>
        <position position="584"/>
    </location>
</feature>
<dbReference type="InterPro" id="IPR040855">
    <property type="entry name" value="ORC_WH_C"/>
</dbReference>
<feature type="domain" description="Origin recognition complex subunit 3 N-terminal" evidence="11">
    <location>
        <begin position="12"/>
        <end position="156"/>
    </location>
</feature>
<evidence type="ECO:0000313" key="14">
    <source>
        <dbReference type="EMBL" id="CAG8567994.1"/>
    </source>
</evidence>
<gene>
    <name evidence="14" type="ORF">DEBURN_LOCUS7931</name>
</gene>
<dbReference type="InterPro" id="IPR045663">
    <property type="entry name" value="ORC3_ins"/>
</dbReference>
<evidence type="ECO:0000256" key="7">
    <source>
        <dbReference type="ARBA" id="ARBA00023242"/>
    </source>
</evidence>
<comment type="function">
    <text evidence="9">Component of the origin recognition complex (ORC) that binds origins of replication. DNA-binding is ATP-dependent. The specific DNA sequences that define origins of replication have not been identified yet. ORC is required to assemble the pre-replication complex necessary to initiate DNA replication. Binds histone H3 and H4 trimethylation marks H3K9me3, H3K27me3 and H4K20me3.</text>
</comment>
<proteinExistence type="inferred from homology"/>
<evidence type="ECO:0000259" key="12">
    <source>
        <dbReference type="Pfam" id="PF18137"/>
    </source>
</evidence>
<organism evidence="14 15">
    <name type="scientific">Diversispora eburnea</name>
    <dbReference type="NCBI Taxonomy" id="1213867"/>
    <lineage>
        <taxon>Eukaryota</taxon>
        <taxon>Fungi</taxon>
        <taxon>Fungi incertae sedis</taxon>
        <taxon>Mucoromycota</taxon>
        <taxon>Glomeromycotina</taxon>
        <taxon>Glomeromycetes</taxon>
        <taxon>Diversisporales</taxon>
        <taxon>Diversisporaceae</taxon>
        <taxon>Diversispora</taxon>
    </lineage>
</organism>
<evidence type="ECO:0000256" key="6">
    <source>
        <dbReference type="ARBA" id="ARBA00023125"/>
    </source>
</evidence>
<reference evidence="14" key="1">
    <citation type="submission" date="2021-06" db="EMBL/GenBank/DDBJ databases">
        <authorList>
            <person name="Kallberg Y."/>
            <person name="Tangrot J."/>
            <person name="Rosling A."/>
        </authorList>
    </citation>
    <scope>NUCLEOTIDE SEQUENCE</scope>
    <source>
        <strain evidence="14">AZ414A</strain>
    </source>
</reference>
<evidence type="ECO:0000259" key="13">
    <source>
        <dbReference type="Pfam" id="PF19675"/>
    </source>
</evidence>
<feature type="domain" description="Origin recognition complex subunit 3 winged helix C-terminal" evidence="12">
    <location>
        <begin position="487"/>
        <end position="581"/>
    </location>
</feature>
<keyword evidence="15" id="KW-1185">Reference proteome</keyword>
<feature type="domain" description="Origin recognition complex subunit 3 insertion" evidence="13">
    <location>
        <begin position="278"/>
        <end position="444"/>
    </location>
</feature>
<dbReference type="Proteomes" id="UP000789706">
    <property type="component" value="Unassembled WGS sequence"/>
</dbReference>
<evidence type="ECO:0000256" key="1">
    <source>
        <dbReference type="ARBA" id="ARBA00004123"/>
    </source>
</evidence>
<dbReference type="Pfam" id="PF07034">
    <property type="entry name" value="ORC3_N"/>
    <property type="match status" value="1"/>
</dbReference>
<keyword evidence="5" id="KW-0235">DNA replication</keyword>
<keyword evidence="6" id="KW-0238">DNA-binding</keyword>
<dbReference type="AlphaFoldDB" id="A0A9N9BJG9"/>
<evidence type="ECO:0000256" key="5">
    <source>
        <dbReference type="ARBA" id="ARBA00022705"/>
    </source>
</evidence>
<dbReference type="GO" id="GO:0006270">
    <property type="term" value="P:DNA replication initiation"/>
    <property type="evidence" value="ECO:0007669"/>
    <property type="project" value="TreeGrafter"/>
</dbReference>
<dbReference type="PANTHER" id="PTHR12748">
    <property type="entry name" value="ORIGIN RECOGNITION COMPLEX SUBUNIT 3"/>
    <property type="match status" value="1"/>
</dbReference>
<dbReference type="PANTHER" id="PTHR12748:SF0">
    <property type="entry name" value="ORIGIN RECOGNITION COMPLEX SUBUNIT 3"/>
    <property type="match status" value="1"/>
</dbReference>
<dbReference type="CDD" id="cd20704">
    <property type="entry name" value="Orc3"/>
    <property type="match status" value="1"/>
</dbReference>
<evidence type="ECO:0000256" key="10">
    <source>
        <dbReference type="SAM" id="Coils"/>
    </source>
</evidence>
<dbReference type="InterPro" id="IPR020795">
    <property type="entry name" value="ORC3"/>
</dbReference>
<dbReference type="Pfam" id="PF19675">
    <property type="entry name" value="ORC3_ins"/>
    <property type="match status" value="1"/>
</dbReference>
<name>A0A9N9BJG9_9GLOM</name>
<evidence type="ECO:0000256" key="4">
    <source>
        <dbReference type="ARBA" id="ARBA00022553"/>
    </source>
</evidence>
<comment type="subunit">
    <text evidence="8">Component of ORC, a complex composed of at least 6 subunits: ORC1, ORC2, ORC3, ORC4, ORC5 and ORC6. ORC is regulated in a cell-cycle dependent manner. It is sequentially assembled at the exit from anaphase of mitosis and disassembled as cells enter S phase.</text>
</comment>
<keyword evidence="4" id="KW-0597">Phosphoprotein</keyword>
<dbReference type="GO" id="GO:0005664">
    <property type="term" value="C:nuclear origin of replication recognition complex"/>
    <property type="evidence" value="ECO:0007669"/>
    <property type="project" value="InterPro"/>
</dbReference>
<accession>A0A9N9BJG9</accession>
<evidence type="ECO:0000313" key="15">
    <source>
        <dbReference type="Proteomes" id="UP000789706"/>
    </source>
</evidence>
<dbReference type="GO" id="GO:0005656">
    <property type="term" value="C:nuclear pre-replicative complex"/>
    <property type="evidence" value="ECO:0007669"/>
    <property type="project" value="TreeGrafter"/>
</dbReference>
<feature type="coiled-coil region" evidence="10">
    <location>
        <begin position="411"/>
        <end position="445"/>
    </location>
</feature>
<evidence type="ECO:0000256" key="9">
    <source>
        <dbReference type="ARBA" id="ARBA00045241"/>
    </source>
</evidence>
<evidence type="ECO:0000256" key="3">
    <source>
        <dbReference type="ARBA" id="ARBA00019085"/>
    </source>
</evidence>
<comment type="caution">
    <text evidence="14">The sequence shown here is derived from an EMBL/GenBank/DDBJ whole genome shotgun (WGS) entry which is preliminary data.</text>
</comment>
<evidence type="ECO:0000259" key="11">
    <source>
        <dbReference type="Pfam" id="PF07034"/>
    </source>
</evidence>
<sequence length="584" mass="67911">ISSLNMSSLFESEVPFELLLDVKESPKAVKARYLDYRESVQSLENITNNFSFKINESVVDDLCLFVENENRNNRNCGNHQITSCFDTSENEKFFQGVANKLEQVQQNRVVLLDSNICSDLDKMMKNTVGQFLGKPLSGQQDNMEIDEDDNNLLTISIDDVVDLDSVIQWCESYILTNSGGISTGIQGIDAIHNNYSYSIERLLRPTTFYLKSQKKNIQSVKFGEKAFEFLQDSFIGTKFSLISFVSRYKYAIYQHFSKNPLSILSIIEPEKVNSRFSFINKNHMEMIRMQSSFRKYVESIIDRPEEALQLLNNDNYLKNMLPKFLQNMKLYHQKFGAAFELVNYLQKFLSLDSGLLKARHELYSLALKEPGLGENFYIQKFVGVLMNLEIKELGELFQTMIEYFKGVSKHLGIMSQECKEIEEFLDQLRKESNSIQNSKNSQKLKLDLRNYLLNFFEENLRHYSTNALYEIFYYQENPESVFTPSLRAAVHTALGLPTEYIHCSCYTCILYKLHLQCGKLININDWFGSFETVVSKENMENGKIDEMELRARFIKSYEELKMLGIISSPIKKKDHVKRTTWRFS</sequence>
<protein>
    <recommendedName>
        <fullName evidence="3">Origin recognition complex subunit 3</fullName>
    </recommendedName>
</protein>
<evidence type="ECO:0000256" key="2">
    <source>
        <dbReference type="ARBA" id="ARBA00010977"/>
    </source>
</evidence>
<keyword evidence="10" id="KW-0175">Coiled coil</keyword>
<keyword evidence="7" id="KW-0539">Nucleus</keyword>
<dbReference type="OrthoDB" id="10265211at2759"/>
<evidence type="ECO:0000256" key="8">
    <source>
        <dbReference type="ARBA" id="ARBA00026084"/>
    </source>
</evidence>
<comment type="subcellular location">
    <subcellularLocation>
        <location evidence="1">Nucleus</location>
    </subcellularLocation>
</comment>
<comment type="similarity">
    <text evidence="2">Belongs to the ORC3 family.</text>
</comment>